<dbReference type="GO" id="GO:0006269">
    <property type="term" value="P:DNA replication, synthesis of primer"/>
    <property type="evidence" value="ECO:0007669"/>
    <property type="project" value="UniProtKB-KW"/>
</dbReference>
<dbReference type="OrthoDB" id="9759544at2"/>
<dbReference type="FunFam" id="3.40.50.300:FF:000489">
    <property type="entry name" value="Primosome assembly protein PriA"/>
    <property type="match status" value="1"/>
</dbReference>
<feature type="domain" description="Helicase ATP-binding" evidence="13">
    <location>
        <begin position="208"/>
        <end position="374"/>
    </location>
</feature>
<dbReference type="AlphaFoldDB" id="M7P423"/>
<keyword evidence="7 12" id="KW-0862">Zinc</keyword>
<evidence type="ECO:0000256" key="9">
    <source>
        <dbReference type="ARBA" id="ARBA00023125"/>
    </source>
</evidence>
<comment type="subunit">
    <text evidence="12">Component of the replication restart primosome.</text>
</comment>
<keyword evidence="10 12" id="KW-0413">Isomerase</keyword>
<dbReference type="InterPro" id="IPR011545">
    <property type="entry name" value="DEAD/DEAH_box_helicase_dom"/>
</dbReference>
<dbReference type="InterPro" id="IPR042115">
    <property type="entry name" value="PriA_3primeBD_sf"/>
</dbReference>
<dbReference type="GO" id="GO:0016887">
    <property type="term" value="F:ATP hydrolysis activity"/>
    <property type="evidence" value="ECO:0007669"/>
    <property type="project" value="RHEA"/>
</dbReference>
<protein>
    <recommendedName>
        <fullName evidence="12">Replication restart protein PriA</fullName>
    </recommendedName>
    <alternativeName>
        <fullName evidence="12">ATP-dependent DNA helicase PriA</fullName>
        <ecNumber evidence="12">5.6.2.4</ecNumber>
    </alternativeName>
    <alternativeName>
        <fullName evidence="12">DNA 3'-5' helicase PriA</fullName>
    </alternativeName>
</protein>
<dbReference type="RefSeq" id="WP_009725263.1">
    <property type="nucleotide sequence ID" value="NZ_APHR01000004.1"/>
</dbReference>
<dbReference type="PROSITE" id="PS51192">
    <property type="entry name" value="HELICASE_ATP_BIND_1"/>
    <property type="match status" value="1"/>
</dbReference>
<dbReference type="FunFam" id="3.40.1440.60:FF:000001">
    <property type="entry name" value="Primosomal protein N"/>
    <property type="match status" value="1"/>
</dbReference>
<name>M7P423_9GAMM</name>
<keyword evidence="4 12" id="KW-0547">Nucleotide-binding</keyword>
<keyword evidence="8 12" id="KW-0067">ATP-binding</keyword>
<dbReference type="eggNOG" id="COG1198">
    <property type="taxonomic scope" value="Bacteria"/>
</dbReference>
<dbReference type="EMBL" id="APHR01000004">
    <property type="protein sequence ID" value="EMR14257.1"/>
    <property type="molecule type" value="Genomic_DNA"/>
</dbReference>
<sequence length="726" mass="81987">MSSIVQVAVPCPLRQTFDYLSELDADSWQPGMRVKVSFSGRNVIGIVISSKNNDSVDQKTLKNIEQRIDEQALIPQTLFDIIVWVSRYYHHPIGECFQAALPKQLRRADAAQLQYETYWRLAKNRQPEQRLGKKQQQIINLLEQHQNALSDSQIKKQLGSCKSSLEGLQKLELIQADQTAKMPLFNGNILDHSQTLNSDQQSIVETVWQHKDNFQPFLLHGVTGSGKTEIYIELTARMMEQGKQVLVLIPEIGLTGQFVERFYARLGSQIVVMHSSVSDSERKQAWLLAREGAAKVIIGTRSAIFTPLLNPGLVIIDEEHDSSYKQQDGLRYHARNIAMVRGRNHGIPVVLGSATPSLESLHLASQGRYQKLQLTERAGGAQLPKVELVSTEGLSESISPQMLQAIEKHLARGNQVLLFINRRGFAPILMCHECNWQAHCKHCDARMVVHQHRNILFCHHCGYIQRLPDECPDCGHKELKHYGAGTEKIEQSLARRFANYPVIRIDRDTTQAKNAFAEIVAEIQSGEPQILVGTQMLAKGHDFHNVTLVGIVDADHGLFSADFRATENLAQLVVQVTGRAGRGQKKGQVMIQTSQPDHEFWRHLLHQNYASVAEALLQERTQLMMPPSHYWVVIRSEAMIQNEAMQLLFDVLSVMQKYPSPEVILLGPVPALMEKKAGRYRAQLLLSCAQRKPLHQLLDQTLPEISKLKLARKCRWSVDVDPVALI</sequence>
<dbReference type="HAMAP" id="MF_00983">
    <property type="entry name" value="PriA"/>
    <property type="match status" value="1"/>
</dbReference>
<feature type="binding site" evidence="12">
    <location>
        <position position="431"/>
    </location>
    <ligand>
        <name>Zn(2+)</name>
        <dbReference type="ChEBI" id="CHEBI:29105"/>
        <label>1</label>
    </ligand>
</feature>
<dbReference type="SUPFAM" id="SSF52540">
    <property type="entry name" value="P-loop containing nucleoside triphosphate hydrolases"/>
    <property type="match status" value="1"/>
</dbReference>
<evidence type="ECO:0000256" key="5">
    <source>
        <dbReference type="ARBA" id="ARBA00022801"/>
    </source>
</evidence>
<dbReference type="GO" id="GO:0043138">
    <property type="term" value="F:3'-5' DNA helicase activity"/>
    <property type="evidence" value="ECO:0007669"/>
    <property type="project" value="UniProtKB-EC"/>
</dbReference>
<feature type="binding site" evidence="12">
    <location>
        <position position="474"/>
    </location>
    <ligand>
        <name>Zn(2+)</name>
        <dbReference type="ChEBI" id="CHEBI:29105"/>
        <label>1</label>
    </ligand>
</feature>
<dbReference type="Pfam" id="PF17764">
    <property type="entry name" value="PriA_3primeBD"/>
    <property type="match status" value="1"/>
</dbReference>
<keyword evidence="16" id="KW-1185">Reference proteome</keyword>
<dbReference type="PANTHER" id="PTHR30580">
    <property type="entry name" value="PRIMOSOMAL PROTEIN N"/>
    <property type="match status" value="1"/>
</dbReference>
<keyword evidence="6 12" id="KW-0347">Helicase</keyword>
<evidence type="ECO:0000256" key="4">
    <source>
        <dbReference type="ARBA" id="ARBA00022741"/>
    </source>
</evidence>
<keyword evidence="2 12" id="KW-0235">DNA replication</keyword>
<reference evidence="15 16" key="1">
    <citation type="journal article" date="2013" name="Genome Announc.">
        <title>Draft Genome Sequence of Methylophaga lonarensis MPLT, a Haloalkaliphilic (Non-Methane-Utilizing) Methylotroph.</title>
        <authorList>
            <person name="Shetty S.A."/>
            <person name="Marathe N.P."/>
            <person name="Munot H."/>
            <person name="Antony C.P."/>
            <person name="Dhotre D.P."/>
            <person name="Murrell J.C."/>
            <person name="Shouche Y.S."/>
        </authorList>
    </citation>
    <scope>NUCLEOTIDE SEQUENCE [LARGE SCALE GENOMIC DNA]</scope>
    <source>
        <strain evidence="15 16">MPL</strain>
    </source>
</reference>
<dbReference type="InterPro" id="IPR040498">
    <property type="entry name" value="PriA_CRR"/>
</dbReference>
<evidence type="ECO:0000256" key="12">
    <source>
        <dbReference type="HAMAP-Rule" id="MF_00983"/>
    </source>
</evidence>
<evidence type="ECO:0000256" key="10">
    <source>
        <dbReference type="ARBA" id="ARBA00023235"/>
    </source>
</evidence>
<dbReference type="Pfam" id="PF18074">
    <property type="entry name" value="PriA_C"/>
    <property type="match status" value="1"/>
</dbReference>
<evidence type="ECO:0000256" key="8">
    <source>
        <dbReference type="ARBA" id="ARBA00022840"/>
    </source>
</evidence>
<comment type="cofactor">
    <cofactor evidence="12">
        <name>Zn(2+)</name>
        <dbReference type="ChEBI" id="CHEBI:29105"/>
    </cofactor>
    <text evidence="12">Binds 2 zinc ions per subunit.</text>
</comment>
<dbReference type="SMART" id="SM00487">
    <property type="entry name" value="DEXDc"/>
    <property type="match status" value="1"/>
</dbReference>
<evidence type="ECO:0000256" key="2">
    <source>
        <dbReference type="ARBA" id="ARBA00022705"/>
    </source>
</evidence>
<comment type="catalytic activity">
    <reaction evidence="12">
        <text>Couples ATP hydrolysis with the unwinding of duplex DNA by translocating in the 3'-5' direction.</text>
        <dbReference type="EC" id="5.6.2.4"/>
    </reaction>
</comment>
<dbReference type="CDD" id="cd18804">
    <property type="entry name" value="SF2_C_priA"/>
    <property type="match status" value="1"/>
</dbReference>
<organism evidence="15 16">
    <name type="scientific">Methylophaga lonarensis MPL</name>
    <dbReference type="NCBI Taxonomy" id="1286106"/>
    <lineage>
        <taxon>Bacteria</taxon>
        <taxon>Pseudomonadati</taxon>
        <taxon>Pseudomonadota</taxon>
        <taxon>Gammaproteobacteria</taxon>
        <taxon>Thiotrichales</taxon>
        <taxon>Piscirickettsiaceae</taxon>
        <taxon>Methylophaga</taxon>
    </lineage>
</organism>
<dbReference type="PROSITE" id="PS51194">
    <property type="entry name" value="HELICASE_CTER"/>
    <property type="match status" value="1"/>
</dbReference>
<feature type="binding site" evidence="12">
    <location>
        <position position="458"/>
    </location>
    <ligand>
        <name>Zn(2+)</name>
        <dbReference type="ChEBI" id="CHEBI:29105"/>
        <label>2</label>
    </ligand>
</feature>
<dbReference type="GO" id="GO:0006310">
    <property type="term" value="P:DNA recombination"/>
    <property type="evidence" value="ECO:0007669"/>
    <property type="project" value="InterPro"/>
</dbReference>
<dbReference type="CDD" id="cd17929">
    <property type="entry name" value="DEXHc_priA"/>
    <property type="match status" value="1"/>
</dbReference>
<dbReference type="InterPro" id="IPR041236">
    <property type="entry name" value="PriA_C"/>
</dbReference>
<evidence type="ECO:0000256" key="7">
    <source>
        <dbReference type="ARBA" id="ARBA00022833"/>
    </source>
</evidence>
<dbReference type="NCBIfam" id="TIGR00595">
    <property type="entry name" value="priA"/>
    <property type="match status" value="1"/>
</dbReference>
<dbReference type="Gene3D" id="3.40.1440.60">
    <property type="entry name" value="PriA, 3(prime) DNA-binding domain"/>
    <property type="match status" value="1"/>
</dbReference>
<feature type="domain" description="Helicase C-terminal" evidence="14">
    <location>
        <begin position="466"/>
        <end position="624"/>
    </location>
</feature>
<dbReference type="GO" id="GO:0008270">
    <property type="term" value="F:zinc ion binding"/>
    <property type="evidence" value="ECO:0007669"/>
    <property type="project" value="UniProtKB-UniRule"/>
</dbReference>
<keyword evidence="9 12" id="KW-0238">DNA-binding</keyword>
<dbReference type="STRING" id="1286106.MPL1_00997"/>
<comment type="caution">
    <text evidence="15">The sequence shown here is derived from an EMBL/GenBank/DDBJ whole genome shotgun (WGS) entry which is preliminary data.</text>
</comment>
<dbReference type="NCBIfam" id="NF004067">
    <property type="entry name" value="PRK05580.1-4"/>
    <property type="match status" value="1"/>
</dbReference>
<evidence type="ECO:0000313" key="15">
    <source>
        <dbReference type="EMBL" id="EMR14257.1"/>
    </source>
</evidence>
<dbReference type="InterPro" id="IPR041222">
    <property type="entry name" value="PriA_3primeBD"/>
</dbReference>
<proteinExistence type="inferred from homology"/>
<evidence type="ECO:0000256" key="11">
    <source>
        <dbReference type="ARBA" id="ARBA00048988"/>
    </source>
</evidence>
<keyword evidence="5 12" id="KW-0378">Hydrolase</keyword>
<accession>M7P423</accession>
<keyword evidence="1 12" id="KW-0639">Primosome</keyword>
<dbReference type="GO" id="GO:1990077">
    <property type="term" value="C:primosome complex"/>
    <property type="evidence" value="ECO:0007669"/>
    <property type="project" value="UniProtKB-UniRule"/>
</dbReference>
<dbReference type="GO" id="GO:0006270">
    <property type="term" value="P:DNA replication initiation"/>
    <property type="evidence" value="ECO:0007669"/>
    <property type="project" value="TreeGrafter"/>
</dbReference>
<comment type="function">
    <text evidence="12">Initiates the restart of stalled replication forks, which reloads the replicative helicase on sites other than the origin of replication. Recognizes and binds to abandoned replication forks and remodels them to uncover a helicase loading site. Promotes assembly of the primosome at these replication forks.</text>
</comment>
<feature type="binding site" evidence="12">
    <location>
        <position position="443"/>
    </location>
    <ligand>
        <name>Zn(2+)</name>
        <dbReference type="ChEBI" id="CHEBI:29105"/>
        <label>2</label>
    </ligand>
</feature>
<keyword evidence="3 12" id="KW-0479">Metal-binding</keyword>
<dbReference type="PATRIC" id="fig|1286106.3.peg.200"/>
<comment type="similarity">
    <text evidence="12">Belongs to the helicase family. PriA subfamily.</text>
</comment>
<evidence type="ECO:0000256" key="6">
    <source>
        <dbReference type="ARBA" id="ARBA00022806"/>
    </source>
</evidence>
<dbReference type="GO" id="GO:0006302">
    <property type="term" value="P:double-strand break repair"/>
    <property type="evidence" value="ECO:0007669"/>
    <property type="project" value="InterPro"/>
</dbReference>
<dbReference type="Pfam" id="PF18319">
    <property type="entry name" value="Zn_ribbon_PriA"/>
    <property type="match status" value="1"/>
</dbReference>
<dbReference type="InterPro" id="IPR014001">
    <property type="entry name" value="Helicase_ATP-bd"/>
</dbReference>
<evidence type="ECO:0000256" key="1">
    <source>
        <dbReference type="ARBA" id="ARBA00022515"/>
    </source>
</evidence>
<feature type="binding site" evidence="12">
    <location>
        <position position="440"/>
    </location>
    <ligand>
        <name>Zn(2+)</name>
        <dbReference type="ChEBI" id="CHEBI:29105"/>
        <label>2</label>
    </ligand>
</feature>
<dbReference type="Pfam" id="PF00271">
    <property type="entry name" value="Helicase_C"/>
    <property type="match status" value="1"/>
</dbReference>
<dbReference type="Proteomes" id="UP000012019">
    <property type="component" value="Unassembled WGS sequence"/>
</dbReference>
<dbReference type="GO" id="GO:0003677">
    <property type="term" value="F:DNA binding"/>
    <property type="evidence" value="ECO:0007669"/>
    <property type="project" value="UniProtKB-UniRule"/>
</dbReference>
<dbReference type="GO" id="GO:0005524">
    <property type="term" value="F:ATP binding"/>
    <property type="evidence" value="ECO:0007669"/>
    <property type="project" value="UniProtKB-UniRule"/>
</dbReference>
<dbReference type="InterPro" id="IPR005259">
    <property type="entry name" value="PriA"/>
</dbReference>
<evidence type="ECO:0000259" key="13">
    <source>
        <dbReference type="PROSITE" id="PS51192"/>
    </source>
</evidence>
<dbReference type="EC" id="5.6.2.4" evidence="12"/>
<dbReference type="SMART" id="SM00490">
    <property type="entry name" value="HELICc"/>
    <property type="match status" value="1"/>
</dbReference>
<comment type="catalytic activity">
    <reaction evidence="11 12">
        <text>ATP + H2O = ADP + phosphate + H(+)</text>
        <dbReference type="Rhea" id="RHEA:13065"/>
        <dbReference type="ChEBI" id="CHEBI:15377"/>
        <dbReference type="ChEBI" id="CHEBI:15378"/>
        <dbReference type="ChEBI" id="CHEBI:30616"/>
        <dbReference type="ChEBI" id="CHEBI:43474"/>
        <dbReference type="ChEBI" id="CHEBI:456216"/>
        <dbReference type="EC" id="5.6.2.4"/>
    </reaction>
</comment>
<dbReference type="PANTHER" id="PTHR30580:SF0">
    <property type="entry name" value="PRIMOSOMAL PROTEIN N"/>
    <property type="match status" value="1"/>
</dbReference>
<dbReference type="InterPro" id="IPR027417">
    <property type="entry name" value="P-loop_NTPase"/>
</dbReference>
<evidence type="ECO:0000259" key="14">
    <source>
        <dbReference type="PROSITE" id="PS51194"/>
    </source>
</evidence>
<evidence type="ECO:0000256" key="3">
    <source>
        <dbReference type="ARBA" id="ARBA00022723"/>
    </source>
</evidence>
<feature type="binding site" evidence="12">
    <location>
        <position position="471"/>
    </location>
    <ligand>
        <name>Zn(2+)</name>
        <dbReference type="ChEBI" id="CHEBI:29105"/>
        <label>1</label>
    </ligand>
</feature>
<dbReference type="InterPro" id="IPR001650">
    <property type="entry name" value="Helicase_C-like"/>
</dbReference>
<feature type="binding site" evidence="12">
    <location>
        <position position="461"/>
    </location>
    <ligand>
        <name>Zn(2+)</name>
        <dbReference type="ChEBI" id="CHEBI:29105"/>
        <label>2</label>
    </ligand>
</feature>
<dbReference type="Gene3D" id="3.40.50.300">
    <property type="entry name" value="P-loop containing nucleotide triphosphate hydrolases"/>
    <property type="match status" value="2"/>
</dbReference>
<gene>
    <name evidence="12" type="primary">priA</name>
    <name evidence="15" type="ORF">MPL1_00997</name>
</gene>
<dbReference type="Pfam" id="PF00270">
    <property type="entry name" value="DEAD"/>
    <property type="match status" value="1"/>
</dbReference>
<evidence type="ECO:0000313" key="16">
    <source>
        <dbReference type="Proteomes" id="UP000012019"/>
    </source>
</evidence>
<feature type="binding site" evidence="12">
    <location>
        <position position="434"/>
    </location>
    <ligand>
        <name>Zn(2+)</name>
        <dbReference type="ChEBI" id="CHEBI:29105"/>
        <label>1</label>
    </ligand>
</feature>